<keyword evidence="2" id="KW-0808">Transferase</keyword>
<reference evidence="2 3" key="1">
    <citation type="submission" date="2016-10" db="EMBL/GenBank/DDBJ databases">
        <authorList>
            <person name="de Groot N.N."/>
        </authorList>
    </citation>
    <scope>NUCLEOTIDE SEQUENCE [LARGE SCALE GENOMIC DNA]</scope>
    <source>
        <strain evidence="2 3">CPCC 201354</strain>
    </source>
</reference>
<dbReference type="CDD" id="cd00829">
    <property type="entry name" value="SCP-x_thiolase"/>
    <property type="match status" value="1"/>
</dbReference>
<dbReference type="EMBL" id="FNCN01000039">
    <property type="protein sequence ID" value="SDI22073.1"/>
    <property type="molecule type" value="Genomic_DNA"/>
</dbReference>
<organism evidence="2 3">
    <name type="scientific">Sinosporangium album</name>
    <dbReference type="NCBI Taxonomy" id="504805"/>
    <lineage>
        <taxon>Bacteria</taxon>
        <taxon>Bacillati</taxon>
        <taxon>Actinomycetota</taxon>
        <taxon>Actinomycetes</taxon>
        <taxon>Streptosporangiales</taxon>
        <taxon>Streptosporangiaceae</taxon>
        <taxon>Sinosporangium</taxon>
    </lineage>
</organism>
<dbReference type="InterPro" id="IPR055140">
    <property type="entry name" value="Thiolase_C_2"/>
</dbReference>
<dbReference type="PIRSF" id="PIRSF000429">
    <property type="entry name" value="Ac-CoA_Ac_transf"/>
    <property type="match status" value="1"/>
</dbReference>
<dbReference type="PANTHER" id="PTHR42870:SF1">
    <property type="entry name" value="NON-SPECIFIC LIPID-TRANSFER PROTEIN-LIKE 2"/>
    <property type="match status" value="1"/>
</dbReference>
<name>A0A1G8IT74_9ACTN</name>
<dbReference type="InterPro" id="IPR002155">
    <property type="entry name" value="Thiolase"/>
</dbReference>
<sequence>MTEVVIAGVGMTAFGRHLGRSLKQLGSEAVELALADSGVDLADIDIAFASNVAGSLTTGQVSVVGQTVFRELGMSRTPVFNVDNACASSSSAFHLAVMALRAGQADTALVMGVEKLFAEDRTAAYRALNGCADVDRVAEAGIDVGRQSVFVASIYPERIKRYADRFRLDPRSLAEIAVKNRQHAGLNPMAQNRKPLSVEDVLESRVIVSPITALMCSPISDGATAVVLTTRKRRPGASRPVHVRGTAIGMGGLGSPGQSSIEAVARRAYAQAGIGPEDIGVAEVHDSTSFNELLAYEELGFAEPGRGADLVAAGDTRLGGRLPVNPSGGLQSRGHPIAATGLAQLIELTQQLRGESGQRQVDDPRFAVAENAGGFAGDDTAAIAVTVLSDRAD</sequence>
<dbReference type="GO" id="GO:0016747">
    <property type="term" value="F:acyltransferase activity, transferring groups other than amino-acyl groups"/>
    <property type="evidence" value="ECO:0007669"/>
    <property type="project" value="InterPro"/>
</dbReference>
<dbReference type="Pfam" id="PF22691">
    <property type="entry name" value="Thiolase_C_1"/>
    <property type="match status" value="1"/>
</dbReference>
<proteinExistence type="predicted"/>
<feature type="domain" description="Ketosynthase family 3 (KS3)" evidence="1">
    <location>
        <begin position="4"/>
        <end position="359"/>
    </location>
</feature>
<dbReference type="SMART" id="SM00825">
    <property type="entry name" value="PKS_KS"/>
    <property type="match status" value="1"/>
</dbReference>
<dbReference type="InterPro" id="IPR020616">
    <property type="entry name" value="Thiolase_N"/>
</dbReference>
<evidence type="ECO:0000313" key="2">
    <source>
        <dbReference type="EMBL" id="SDI22073.1"/>
    </source>
</evidence>
<dbReference type="InterPro" id="IPR020841">
    <property type="entry name" value="PKS_Beta-ketoAc_synthase_dom"/>
</dbReference>
<dbReference type="Proteomes" id="UP000198923">
    <property type="component" value="Unassembled WGS sequence"/>
</dbReference>
<dbReference type="RefSeq" id="WP_093174622.1">
    <property type="nucleotide sequence ID" value="NZ_FNCN01000039.1"/>
</dbReference>
<keyword evidence="3" id="KW-1185">Reference proteome</keyword>
<dbReference type="Pfam" id="PF00108">
    <property type="entry name" value="Thiolase_N"/>
    <property type="match status" value="1"/>
</dbReference>
<evidence type="ECO:0000259" key="1">
    <source>
        <dbReference type="SMART" id="SM00825"/>
    </source>
</evidence>
<accession>A0A1G8IT74</accession>
<dbReference type="STRING" id="504805.SAMN05421505_1392"/>
<evidence type="ECO:0000313" key="3">
    <source>
        <dbReference type="Proteomes" id="UP000198923"/>
    </source>
</evidence>
<dbReference type="AlphaFoldDB" id="A0A1G8IT74"/>
<dbReference type="InterPro" id="IPR016039">
    <property type="entry name" value="Thiolase-like"/>
</dbReference>
<dbReference type="Gene3D" id="3.40.47.10">
    <property type="match status" value="1"/>
</dbReference>
<dbReference type="SUPFAM" id="SSF53901">
    <property type="entry name" value="Thiolase-like"/>
    <property type="match status" value="1"/>
</dbReference>
<dbReference type="PANTHER" id="PTHR42870">
    <property type="entry name" value="ACETYL-COA C-ACETYLTRANSFERASE"/>
    <property type="match status" value="1"/>
</dbReference>
<protein>
    <submittedName>
        <fullName evidence="2">Acetyl-CoA acetyltransferase</fullName>
    </submittedName>
</protein>
<dbReference type="OrthoDB" id="3208853at2"/>
<gene>
    <name evidence="2" type="ORF">SAMN05421505_1392</name>
</gene>